<dbReference type="EMBL" id="FZPH01000028">
    <property type="protein sequence ID" value="SNT65871.1"/>
    <property type="molecule type" value="Genomic_DNA"/>
</dbReference>
<evidence type="ECO:0000313" key="1">
    <source>
        <dbReference type="EMBL" id="SNT65871.1"/>
    </source>
</evidence>
<evidence type="ECO:0000313" key="2">
    <source>
        <dbReference type="Proteomes" id="UP000198362"/>
    </source>
</evidence>
<organism evidence="1 2">
    <name type="scientific">Asanoa hainanensis</name>
    <dbReference type="NCBI Taxonomy" id="560556"/>
    <lineage>
        <taxon>Bacteria</taxon>
        <taxon>Bacillati</taxon>
        <taxon>Actinomycetota</taxon>
        <taxon>Actinomycetes</taxon>
        <taxon>Micromonosporales</taxon>
        <taxon>Micromonosporaceae</taxon>
        <taxon>Asanoa</taxon>
    </lineage>
</organism>
<dbReference type="RefSeq" id="WP_089255540.1">
    <property type="nucleotide sequence ID" value="NZ_FZPH01000028.1"/>
</dbReference>
<dbReference type="Proteomes" id="UP000198362">
    <property type="component" value="Unassembled WGS sequence"/>
</dbReference>
<name>A0A239PFQ8_9ACTN</name>
<sequence>MSRRPDLVQLGDRIWYLPDGMIELRCIARVVQKRRRCRNAVETSQMAGWTQLRSDRGLITVYDCGGLDDATVRRWLEQHCTVHDSPDAVDFSAPEWEPFDPVRHAEMVTTLDAQVEAYERQLRDGVTGDWRPWYPSPM</sequence>
<gene>
    <name evidence="1" type="ORF">SAMN05421812_12817</name>
</gene>
<dbReference type="OrthoDB" id="4289141at2"/>
<proteinExistence type="predicted"/>
<keyword evidence="2" id="KW-1185">Reference proteome</keyword>
<reference evidence="1 2" key="1">
    <citation type="submission" date="2017-06" db="EMBL/GenBank/DDBJ databases">
        <authorList>
            <person name="Kim H.J."/>
            <person name="Triplett B.A."/>
        </authorList>
    </citation>
    <scope>NUCLEOTIDE SEQUENCE [LARGE SCALE GENOMIC DNA]</scope>
    <source>
        <strain evidence="1 2">CGMCC 4.5593</strain>
    </source>
</reference>
<accession>A0A239PFQ8</accession>
<protein>
    <submittedName>
        <fullName evidence="1">Uncharacterized protein</fullName>
    </submittedName>
</protein>
<dbReference type="AlphaFoldDB" id="A0A239PFQ8"/>